<reference evidence="2 3" key="1">
    <citation type="submission" date="2020-06" db="EMBL/GenBank/DDBJ databases">
        <title>NJ-3-1, isolated from saline soil.</title>
        <authorList>
            <person name="Cui H.L."/>
            <person name="Shi X."/>
        </authorList>
    </citation>
    <scope>NUCLEOTIDE SEQUENCE [LARGE SCALE GENOMIC DNA]</scope>
    <source>
        <strain evidence="2 3">NJ-3-1</strain>
    </source>
</reference>
<dbReference type="EMBL" id="CP058579">
    <property type="protein sequence ID" value="QLG62646.1"/>
    <property type="molecule type" value="Genomic_DNA"/>
</dbReference>
<gene>
    <name evidence="2" type="ORF">HUG12_13295</name>
</gene>
<accession>A0A7D5LB36</accession>
<name>A0A7D5LB36_9EURY</name>
<evidence type="ECO:0000256" key="1">
    <source>
        <dbReference type="SAM" id="Phobius"/>
    </source>
</evidence>
<protein>
    <submittedName>
        <fullName evidence="2">Tripartite tricarboxylate transporter permease</fullName>
    </submittedName>
</protein>
<keyword evidence="1" id="KW-0472">Membrane</keyword>
<dbReference type="OrthoDB" id="53365at2157"/>
<keyword evidence="3" id="KW-1185">Reference proteome</keyword>
<feature type="transmembrane region" description="Helical" evidence="1">
    <location>
        <begin position="112"/>
        <end position="140"/>
    </location>
</feature>
<proteinExistence type="predicted"/>
<organism evidence="2 3">
    <name type="scientific">Halorarum salinum</name>
    <dbReference type="NCBI Taxonomy" id="2743089"/>
    <lineage>
        <taxon>Archaea</taxon>
        <taxon>Methanobacteriati</taxon>
        <taxon>Methanobacteriota</taxon>
        <taxon>Stenosarchaea group</taxon>
        <taxon>Halobacteria</taxon>
        <taxon>Halobacteriales</taxon>
        <taxon>Haloferacaceae</taxon>
        <taxon>Halorarum</taxon>
    </lineage>
</organism>
<dbReference type="KEGG" id="halu:HUG12_13295"/>
<evidence type="ECO:0000313" key="3">
    <source>
        <dbReference type="Proteomes" id="UP000509626"/>
    </source>
</evidence>
<sequence length="169" mass="16791">MRPPPGRDGRHGFGGAVRGAGYPVGGDAVDQHVVRSVRSGPASQKAVFALFAFTALGTPRSGVLVAMADVGVPAALPTLLVVVLLASAAGVLGVLVLGDAALRAVGRTNQDALVVGVLLGLVLLSWGFAGVVGLLSFAAATAVGFVPTRLGCKRVHLMGVLVGPLALGL</sequence>
<evidence type="ECO:0000313" key="2">
    <source>
        <dbReference type="EMBL" id="QLG62646.1"/>
    </source>
</evidence>
<keyword evidence="1" id="KW-0812">Transmembrane</keyword>
<dbReference type="PANTHER" id="PTHR42204">
    <property type="entry name" value="INTEGRAL MEMBRANE PROTEIN"/>
    <property type="match status" value="1"/>
</dbReference>
<feature type="transmembrane region" description="Helical" evidence="1">
    <location>
        <begin position="74"/>
        <end position="100"/>
    </location>
</feature>
<keyword evidence="1" id="KW-1133">Transmembrane helix</keyword>
<dbReference type="PANTHER" id="PTHR42204:SF1">
    <property type="entry name" value="INTEGRAL MEMBRANE PROTEIN"/>
    <property type="match status" value="1"/>
</dbReference>
<feature type="transmembrane region" description="Helical" evidence="1">
    <location>
        <begin position="46"/>
        <end position="68"/>
    </location>
</feature>
<dbReference type="Proteomes" id="UP000509626">
    <property type="component" value="Chromosome"/>
</dbReference>
<dbReference type="AlphaFoldDB" id="A0A7D5LB36"/>